<dbReference type="InterPro" id="IPR001031">
    <property type="entry name" value="Thioesterase"/>
</dbReference>
<evidence type="ECO:0000256" key="2">
    <source>
        <dbReference type="ARBA" id="ARBA00022450"/>
    </source>
</evidence>
<dbReference type="Pfam" id="PF00668">
    <property type="entry name" value="Condensation"/>
    <property type="match status" value="1"/>
</dbReference>
<dbReference type="Gene3D" id="3.40.50.980">
    <property type="match status" value="2"/>
</dbReference>
<dbReference type="SUPFAM" id="SSF52777">
    <property type="entry name" value="CoA-dependent acyltransferases"/>
    <property type="match status" value="2"/>
</dbReference>
<dbReference type="SUPFAM" id="SSF53474">
    <property type="entry name" value="alpha/beta-Hydrolases"/>
    <property type="match status" value="1"/>
</dbReference>
<dbReference type="PROSITE" id="PS00455">
    <property type="entry name" value="AMP_BINDING"/>
    <property type="match status" value="1"/>
</dbReference>
<proteinExistence type="predicted"/>
<dbReference type="SMART" id="SM00823">
    <property type="entry name" value="PKS_PP"/>
    <property type="match status" value="1"/>
</dbReference>
<dbReference type="PANTHER" id="PTHR45527:SF1">
    <property type="entry name" value="FATTY ACID SYNTHASE"/>
    <property type="match status" value="1"/>
</dbReference>
<dbReference type="InterPro" id="IPR023213">
    <property type="entry name" value="CAT-like_dom_sf"/>
</dbReference>
<feature type="domain" description="Carrier" evidence="5">
    <location>
        <begin position="1005"/>
        <end position="1080"/>
    </location>
</feature>
<dbReference type="InterPro" id="IPR000873">
    <property type="entry name" value="AMP-dep_synth/lig_dom"/>
</dbReference>
<reference evidence="7" key="1">
    <citation type="journal article" date="2019" name="Int. J. Syst. Evol. Microbiol.">
        <title>The Global Catalogue of Microorganisms (GCM) 10K type strain sequencing project: providing services to taxonomists for standard genome sequencing and annotation.</title>
        <authorList>
            <consortium name="The Broad Institute Genomics Platform"/>
            <consortium name="The Broad Institute Genome Sequencing Center for Infectious Disease"/>
            <person name="Wu L."/>
            <person name="Ma J."/>
        </authorList>
    </citation>
    <scope>NUCLEOTIDE SEQUENCE [LARGE SCALE GENOMIC DNA]</scope>
    <source>
        <strain evidence="7">CGMCC 4.7349</strain>
    </source>
</reference>
<keyword evidence="2" id="KW-0596">Phosphopantetheine</keyword>
<dbReference type="Gene3D" id="3.40.50.1820">
    <property type="entry name" value="alpha/beta hydrolase"/>
    <property type="match status" value="1"/>
</dbReference>
<dbReference type="Gene3D" id="2.30.38.10">
    <property type="entry name" value="Luciferase, Domain 3"/>
    <property type="match status" value="1"/>
</dbReference>
<dbReference type="InterPro" id="IPR045851">
    <property type="entry name" value="AMP-bd_C_sf"/>
</dbReference>
<dbReference type="SMART" id="SM00824">
    <property type="entry name" value="PKS_TE"/>
    <property type="match status" value="1"/>
</dbReference>
<dbReference type="InterPro" id="IPR020806">
    <property type="entry name" value="PKS_PP-bd"/>
</dbReference>
<dbReference type="InterPro" id="IPR010071">
    <property type="entry name" value="AA_adenyl_dom"/>
</dbReference>
<evidence type="ECO:0000256" key="1">
    <source>
        <dbReference type="ARBA" id="ARBA00001957"/>
    </source>
</evidence>
<dbReference type="InterPro" id="IPR009081">
    <property type="entry name" value="PP-bd_ACP"/>
</dbReference>
<dbReference type="Gene3D" id="3.30.300.30">
    <property type="match status" value="1"/>
</dbReference>
<evidence type="ECO:0000259" key="5">
    <source>
        <dbReference type="PROSITE" id="PS50075"/>
    </source>
</evidence>
<dbReference type="Gene3D" id="3.30.559.30">
    <property type="entry name" value="Nonribosomal peptide synthetase, condensation domain"/>
    <property type="match status" value="1"/>
</dbReference>
<comment type="cofactor">
    <cofactor evidence="1">
        <name>pantetheine 4'-phosphate</name>
        <dbReference type="ChEBI" id="CHEBI:47942"/>
    </cofactor>
</comment>
<dbReference type="PROSITE" id="PS50075">
    <property type="entry name" value="CARRIER"/>
    <property type="match status" value="1"/>
</dbReference>
<evidence type="ECO:0000313" key="7">
    <source>
        <dbReference type="Proteomes" id="UP000656881"/>
    </source>
</evidence>
<dbReference type="Pfam" id="PF13193">
    <property type="entry name" value="AMP-binding_C"/>
    <property type="match status" value="1"/>
</dbReference>
<dbReference type="InterPro" id="IPR025110">
    <property type="entry name" value="AMP-bd_C"/>
</dbReference>
<dbReference type="InterPro" id="IPR020845">
    <property type="entry name" value="AMP-binding_CS"/>
</dbReference>
<keyword evidence="7" id="KW-1185">Reference proteome</keyword>
<protein>
    <submittedName>
        <fullName evidence="6">Non-ribosomal peptide synthetase</fullName>
    </submittedName>
</protein>
<dbReference type="SUPFAM" id="SSF56801">
    <property type="entry name" value="Acetyl-CoA synthetase-like"/>
    <property type="match status" value="1"/>
</dbReference>
<dbReference type="Gene3D" id="1.10.1200.10">
    <property type="entry name" value="ACP-like"/>
    <property type="match status" value="1"/>
</dbReference>
<dbReference type="RefSeq" id="WP_189174784.1">
    <property type="nucleotide sequence ID" value="NZ_BMNG01000007.1"/>
</dbReference>
<dbReference type="SUPFAM" id="SSF47336">
    <property type="entry name" value="ACP-like"/>
    <property type="match status" value="1"/>
</dbReference>
<sequence length="1350" mass="147755">MSANQGAHRSPSERRPSATRKQTAIPHADRTLPLAASHGQQRLWFLSHMRGASDAYHIPLAVELRGTLDRTALRRALDALVARHEVLRTRIVTVAGAVFQEIDPADVGFPLTYEDLAGVPRAEDRLALLRREEATAPFDLARGPLLRSRLVTLGADRHVLLLTMHHIVSDGWSVEILTRELSALYAAFRDGAPDPLLPLPVQYADYAAWQQQWLSEGAADEQRTYWQEALAGAPTVLELPTDRPRPAEQDYRGGQMSLCLDEELTAALQDLGRRNGCSLSMTVLAGWALVLARLAEQSDVVIGTPAADRPRADFEGLIGFFVNTLALRIDFSTGPTVTELLKHVQQVTQSALRHQELPFEQVIDLVKPTRSLAHPPLFQVMFAWQSGEENEMALPGIEATPLESAHSVARFDLALSLTEKNGRITGSLDYATALLDADTAERYGRRLRHVLEQMVQADHRPVAELTLLDERERRQVLADFNNPARPGTATPLAVPDLTHTPPSGLVERFEAQVRKRPGQIAVIHEGERLDYATLDRRANRLAQALLSRGVRAEQVVGLHTHLSVDLVVGILGVLKAGAAYLPLDPSLPAERLTGMAADADAVLVLSNDAVPPDDDWLPLTAVEAEGWCEDPPARGFRPSGLAYVIYTSGSTGRPKGVAATHRGILNLLDYWLSQFGATPGQVSAMWPSFAFDASLQELMLPLTSGGILRLVPGDVRDDPEALMGWLREHRIVEVLLPPAYVKWICEDPEERLAGLSLRYIVTGLEPLPEDGLHRLEQVLPGLRVLNGYGPTETALYCTAYLDPRPLARQAPIGPPVANTRAYVLDERLRPAPIGVAGELYLAGAGLARGYLGRPGLTSERFVADPFVPGGRMYRSGDVARWLPGGDLLYVGRRDHQVKLRGFRIELGEIEATLLDQPGVTEAAVVADRDGAGEPQLVAAVAVGDAAPRPVAEWRAALARRLPAHMIPALFVELPQLPQTSNGKLDRAALLERARADRPAQVNLASPRDHIELTLYQIWQRLLVRSEIGIRDSFFDIGGTSISAIKLAHAVREAFGETLLIRDVVRHPTIEELGGRLRRGDSGAPPSNLLELRAGDGRAQVVCVHPAGGTAFCYLSLAKALPESVGVHGIQSPGVNPGESFLPTVEAMAAAYLELIEPLPDAPLILTGLSYGGLVAHEMGRRLALAGRTDVSVVLLDTPGTDDAERRASVAPADMAEFRDKLVKFNGMYPGIEDRQIEQYFHIYNHNRSTTRDHVPRSSPVRTVFMQAVKDVPDDLLQELRDFWRRRADGDFLVEPVDCDHWEMLESAEVPRVAATIESELDRLTRSRPFTGAGLTQDVAPQAPIVPARES</sequence>
<dbReference type="Proteomes" id="UP000656881">
    <property type="component" value="Unassembled WGS sequence"/>
</dbReference>
<comment type="caution">
    <text evidence="6">The sequence shown here is derived from an EMBL/GenBank/DDBJ whole genome shotgun (WGS) entry which is preliminary data.</text>
</comment>
<dbReference type="Pfam" id="PF00501">
    <property type="entry name" value="AMP-binding"/>
    <property type="match status" value="1"/>
</dbReference>
<dbReference type="Gene3D" id="3.30.559.10">
    <property type="entry name" value="Chloramphenicol acetyltransferase-like domain"/>
    <property type="match status" value="1"/>
</dbReference>
<evidence type="ECO:0000256" key="3">
    <source>
        <dbReference type="ARBA" id="ARBA00022553"/>
    </source>
</evidence>
<organism evidence="6 7">
    <name type="scientific">Streptomyces lasiicapitis</name>
    <dbReference type="NCBI Taxonomy" id="1923961"/>
    <lineage>
        <taxon>Bacteria</taxon>
        <taxon>Bacillati</taxon>
        <taxon>Actinomycetota</taxon>
        <taxon>Actinomycetes</taxon>
        <taxon>Kitasatosporales</taxon>
        <taxon>Streptomycetaceae</taxon>
        <taxon>Streptomyces</taxon>
    </lineage>
</organism>
<name>A0ABQ2M3N3_9ACTN</name>
<dbReference type="Pfam" id="PF00975">
    <property type="entry name" value="Thioesterase"/>
    <property type="match status" value="1"/>
</dbReference>
<dbReference type="InterPro" id="IPR036736">
    <property type="entry name" value="ACP-like_sf"/>
</dbReference>
<accession>A0ABQ2M3N3</accession>
<dbReference type="NCBIfam" id="TIGR01733">
    <property type="entry name" value="AA-adenyl-dom"/>
    <property type="match status" value="1"/>
</dbReference>
<evidence type="ECO:0000256" key="4">
    <source>
        <dbReference type="SAM" id="MobiDB-lite"/>
    </source>
</evidence>
<dbReference type="PANTHER" id="PTHR45527">
    <property type="entry name" value="NONRIBOSOMAL PEPTIDE SYNTHETASE"/>
    <property type="match status" value="1"/>
</dbReference>
<feature type="region of interest" description="Disordered" evidence="4">
    <location>
        <begin position="1"/>
        <end position="32"/>
    </location>
</feature>
<dbReference type="InterPro" id="IPR001242">
    <property type="entry name" value="Condensation_dom"/>
</dbReference>
<dbReference type="EMBL" id="BMNG01000007">
    <property type="protein sequence ID" value="GGO46332.1"/>
    <property type="molecule type" value="Genomic_DNA"/>
</dbReference>
<dbReference type="InterPro" id="IPR029058">
    <property type="entry name" value="AB_hydrolase_fold"/>
</dbReference>
<feature type="region of interest" description="Disordered" evidence="4">
    <location>
        <begin position="1330"/>
        <end position="1350"/>
    </location>
</feature>
<dbReference type="CDD" id="cd05930">
    <property type="entry name" value="A_NRPS"/>
    <property type="match status" value="1"/>
</dbReference>
<keyword evidence="3" id="KW-0597">Phosphoprotein</keyword>
<gene>
    <name evidence="6" type="ORF">GCM10012286_37000</name>
</gene>
<dbReference type="Pfam" id="PF00550">
    <property type="entry name" value="PP-binding"/>
    <property type="match status" value="1"/>
</dbReference>
<dbReference type="InterPro" id="IPR020802">
    <property type="entry name" value="TesA-like"/>
</dbReference>
<dbReference type="CDD" id="cd19531">
    <property type="entry name" value="LCL_NRPS-like"/>
    <property type="match status" value="1"/>
</dbReference>
<evidence type="ECO:0000313" key="6">
    <source>
        <dbReference type="EMBL" id="GGO46332.1"/>
    </source>
</evidence>